<dbReference type="Gene3D" id="1.25.40.10">
    <property type="entry name" value="Tetratricopeptide repeat domain"/>
    <property type="match status" value="1"/>
</dbReference>
<evidence type="ECO:0000256" key="1">
    <source>
        <dbReference type="ARBA" id="ARBA00023295"/>
    </source>
</evidence>
<name>A0A285GU60_9ACTN</name>
<dbReference type="GO" id="GO:0016798">
    <property type="term" value="F:hydrolase activity, acting on glycosyl bonds"/>
    <property type="evidence" value="ECO:0007669"/>
    <property type="project" value="UniProtKB-KW"/>
</dbReference>
<dbReference type="GO" id="GO:0000272">
    <property type="term" value="P:polysaccharide catabolic process"/>
    <property type="evidence" value="ECO:0007669"/>
    <property type="project" value="UniProtKB-KW"/>
</dbReference>
<dbReference type="Proteomes" id="UP000219612">
    <property type="component" value="Unassembled WGS sequence"/>
</dbReference>
<dbReference type="SUPFAM" id="SSF48452">
    <property type="entry name" value="TPR-like"/>
    <property type="match status" value="1"/>
</dbReference>
<proteinExistence type="predicted"/>
<keyword evidence="3" id="KW-1133">Transmembrane helix</keyword>
<evidence type="ECO:0000259" key="4">
    <source>
        <dbReference type="PROSITE" id="PS50853"/>
    </source>
</evidence>
<accession>A0A285GU60</accession>
<evidence type="ECO:0000313" key="6">
    <source>
        <dbReference type="Proteomes" id="UP000219612"/>
    </source>
</evidence>
<evidence type="ECO:0000256" key="3">
    <source>
        <dbReference type="SAM" id="Phobius"/>
    </source>
</evidence>
<keyword evidence="6" id="KW-1185">Reference proteome</keyword>
<dbReference type="Gene3D" id="2.60.40.10">
    <property type="entry name" value="Immunoglobulins"/>
    <property type="match status" value="1"/>
</dbReference>
<feature type="transmembrane region" description="Helical" evidence="3">
    <location>
        <begin position="273"/>
        <end position="297"/>
    </location>
</feature>
<keyword evidence="2" id="KW-0624">Polysaccharide degradation</keyword>
<dbReference type="InterPro" id="IPR013783">
    <property type="entry name" value="Ig-like_fold"/>
</dbReference>
<feature type="domain" description="Fibronectin type-III" evidence="4">
    <location>
        <begin position="316"/>
        <end position="407"/>
    </location>
</feature>
<dbReference type="SUPFAM" id="SSF49265">
    <property type="entry name" value="Fibronectin type III"/>
    <property type="match status" value="1"/>
</dbReference>
<gene>
    <name evidence="5" type="ORF">SAMN05421748_102418</name>
</gene>
<protein>
    <recommendedName>
        <fullName evidence="4">Fibronectin type-III domain-containing protein</fullName>
    </recommendedName>
</protein>
<organism evidence="5 6">
    <name type="scientific">Paractinoplanes atraurantiacus</name>
    <dbReference type="NCBI Taxonomy" id="1036182"/>
    <lineage>
        <taxon>Bacteria</taxon>
        <taxon>Bacillati</taxon>
        <taxon>Actinomycetota</taxon>
        <taxon>Actinomycetes</taxon>
        <taxon>Micromonosporales</taxon>
        <taxon>Micromonosporaceae</taxon>
        <taxon>Paractinoplanes</taxon>
    </lineage>
</organism>
<dbReference type="AlphaFoldDB" id="A0A285GU60"/>
<dbReference type="InterPro" id="IPR011990">
    <property type="entry name" value="TPR-like_helical_dom_sf"/>
</dbReference>
<keyword evidence="2" id="KW-0119">Carbohydrate metabolism</keyword>
<keyword evidence="1" id="KW-0378">Hydrolase</keyword>
<evidence type="ECO:0000256" key="2">
    <source>
        <dbReference type="ARBA" id="ARBA00023326"/>
    </source>
</evidence>
<sequence length="407" mass="42392">MAAVSQASPLGPARRRAQELVGAGDLAGARAVLEKAVELGKVNLAEDDPDVLLTAYELGTILQLADDPMAARRVLEETYASGLWRLGDSDPLMLRISHDIGVVAEELGNRHEARKAFTRVAELGPGVLGEGHPAVARARGYLGPEQPQAGMARPEEPRAEAARREGPAAVVVPVVEEPTTALPVVEQSPMVQPPSPGNQRTWVAEEQARIPQQRWSQVEEPTIAQPVVAPGPGPTAAYPPAQVFGGGVPQQPVMEGPPYPQGGASPAYGKKGLGIFAAIAAVLAAVIAVAALVFVLANRTGEPARDPDVPTLGGAAPGDVRLKDGGSAITVTWADPSEGSVSFMVTMGRPGQELKPVSTLGPGQTSFEMSGLNGELNYCFAVVAVYRNNQFATSPQACTSRATATPR</sequence>
<keyword evidence="1" id="KW-0326">Glycosidase</keyword>
<dbReference type="InterPro" id="IPR036116">
    <property type="entry name" value="FN3_sf"/>
</dbReference>
<dbReference type="InterPro" id="IPR003961">
    <property type="entry name" value="FN3_dom"/>
</dbReference>
<evidence type="ECO:0000313" key="5">
    <source>
        <dbReference type="EMBL" id="SNY25841.1"/>
    </source>
</evidence>
<reference evidence="5 6" key="1">
    <citation type="submission" date="2017-09" db="EMBL/GenBank/DDBJ databases">
        <authorList>
            <person name="Ehlers B."/>
            <person name="Leendertz F.H."/>
        </authorList>
    </citation>
    <scope>NUCLEOTIDE SEQUENCE [LARGE SCALE GENOMIC DNA]</scope>
    <source>
        <strain evidence="5 6">CGMCC 4.6857</strain>
    </source>
</reference>
<keyword evidence="3" id="KW-0812">Transmembrane</keyword>
<keyword evidence="3" id="KW-0472">Membrane</keyword>
<dbReference type="EMBL" id="OBDY01000002">
    <property type="protein sequence ID" value="SNY25841.1"/>
    <property type="molecule type" value="Genomic_DNA"/>
</dbReference>
<dbReference type="CDD" id="cd00063">
    <property type="entry name" value="FN3"/>
    <property type="match status" value="1"/>
</dbReference>
<dbReference type="PROSITE" id="PS50853">
    <property type="entry name" value="FN3"/>
    <property type="match status" value="1"/>
</dbReference>